<comment type="caution">
    <text evidence="1">The sequence shown here is derived from an EMBL/GenBank/DDBJ whole genome shotgun (WGS) entry which is preliminary data.</text>
</comment>
<dbReference type="InterPro" id="IPR059206">
    <property type="entry name" value="Sll1717-like"/>
</dbReference>
<sequence>MSERGFFAYGSQYSSCGECIEEAIQQINSTGEVVISSWVSLRNSGRFIINEVLDEIDRCDFFCCDLTGLNDNVLFELGYALARKKPVFIINDVSYEDSNKKYKELNLLTTLGYTKYSKTHDIVDGFFREKPYDPMGNIWSDLTKTITREKDAKAILVLNSQTETNYNLEIINQVDYFKLPKIVDDASENVNLPLSWYIQKLFSVPAVLIQFSSQTRSGYELHNSKCALIAGMSVGLGLEVQLMAEKPYNSPLDFRDLLKKFNNRAECAEIVKDYLTNLQKEIASLLINERDRIDSRKKLSELQNLDFGEAIAEHESNKLYQYYVDTSHRQQLIKNEYNIVVGRKGTGKTATLYYLFEDLIQDKRNNVVLIKPINFEVDGLVSLMEESNSEFEKGFLVETVWKFLIYSQIAKSLYDKIQVKPLFALTDFEHKYIEFIESNKSVFLTDFSTRLEEQIKKLKDNEISKIGAGNNNEFRMKVSEIMHDGIINEMKDFFGTLIPKNHKLIVLIDNLDKSWKKDKRLNILSKYILGLLGVSGRIFKELSFIKSIQTSISFHLTIFLRSDIFKHIQSIAREPDKMEVTRLMWEDSEILFRIIEERFVELSNNKYESSELFSRFFVPEVNGISTKQFIANSIFPRPRDLIYFCKSCKDTAVSRGHEVITEDDVLSAYKDYSSWIFKSLLVENNISIKRMEDFLFEMVGGNNIIDEKIINEYMVNSEIPIIDDRDLEKFIDNLVDLTILGREVRVNEFEFEYDVEKFKKLKAMSKKLNSKRYKIHNALLPFLECEVIL</sequence>
<dbReference type="OrthoDB" id="9816036at2"/>
<reference evidence="1 2" key="1">
    <citation type="submission" date="2017-12" db="EMBL/GenBank/DDBJ databases">
        <title>Confluentibacter flavum sp. nov., isolated from the saline lake.</title>
        <authorList>
            <person name="Yu L."/>
        </authorList>
    </citation>
    <scope>NUCLEOTIDE SEQUENCE [LARGE SCALE GENOMIC DNA]</scope>
    <source>
        <strain evidence="1 2">3B</strain>
    </source>
</reference>
<evidence type="ECO:0000313" key="2">
    <source>
        <dbReference type="Proteomes" id="UP000233435"/>
    </source>
</evidence>
<evidence type="ECO:0000313" key="1">
    <source>
        <dbReference type="EMBL" id="PKQ44199.1"/>
    </source>
</evidence>
<organism evidence="1 2">
    <name type="scientific">Confluentibacter flavum</name>
    <dbReference type="NCBI Taxonomy" id="1909700"/>
    <lineage>
        <taxon>Bacteria</taxon>
        <taxon>Pseudomonadati</taxon>
        <taxon>Bacteroidota</taxon>
        <taxon>Flavobacteriia</taxon>
        <taxon>Flavobacteriales</taxon>
        <taxon>Flavobacteriaceae</taxon>
        <taxon>Confluentibacter</taxon>
    </lineage>
</organism>
<dbReference type="Gene3D" id="3.40.50.450">
    <property type="match status" value="1"/>
</dbReference>
<dbReference type="Proteomes" id="UP000233435">
    <property type="component" value="Unassembled WGS sequence"/>
</dbReference>
<dbReference type="RefSeq" id="WP_106660484.1">
    <property type="nucleotide sequence ID" value="NZ_PJEO01000051.1"/>
</dbReference>
<dbReference type="InterPro" id="IPR027417">
    <property type="entry name" value="P-loop_NTPase"/>
</dbReference>
<protein>
    <submittedName>
        <fullName evidence="1">Uncharacterized protein</fullName>
    </submittedName>
</protein>
<accession>A0A2N3HGU9</accession>
<dbReference type="AlphaFoldDB" id="A0A2N3HGU9"/>
<dbReference type="Gene3D" id="3.40.50.300">
    <property type="entry name" value="P-loop containing nucleotide triphosphate hydrolases"/>
    <property type="match status" value="1"/>
</dbReference>
<dbReference type="NCBIfam" id="NF047389">
    <property type="entry name" value="ATPase_Sll1717"/>
    <property type="match status" value="1"/>
</dbReference>
<dbReference type="SUPFAM" id="SSF52309">
    <property type="entry name" value="N-(deoxy)ribosyltransferase-like"/>
    <property type="match status" value="1"/>
</dbReference>
<name>A0A2N3HGU9_9FLAO</name>
<gene>
    <name evidence="1" type="ORF">CSW08_13940</name>
</gene>
<dbReference type="EMBL" id="PJEO01000051">
    <property type="protein sequence ID" value="PKQ44199.1"/>
    <property type="molecule type" value="Genomic_DNA"/>
</dbReference>
<keyword evidence="2" id="KW-1185">Reference proteome</keyword>
<proteinExistence type="predicted"/>